<gene>
    <name evidence="2" type="ORF">GCM10009765_76570</name>
</gene>
<evidence type="ECO:0000256" key="1">
    <source>
        <dbReference type="SAM" id="MobiDB-lite"/>
    </source>
</evidence>
<dbReference type="InterPro" id="IPR050458">
    <property type="entry name" value="LolB"/>
</dbReference>
<proteinExistence type="predicted"/>
<organism evidence="2 3">
    <name type="scientific">Fodinicola feengrottensis</name>
    <dbReference type="NCBI Taxonomy" id="435914"/>
    <lineage>
        <taxon>Bacteria</taxon>
        <taxon>Bacillati</taxon>
        <taxon>Actinomycetota</taxon>
        <taxon>Actinomycetes</taxon>
        <taxon>Mycobacteriales</taxon>
        <taxon>Fodinicola</taxon>
    </lineage>
</organism>
<dbReference type="PANTHER" id="PTHR30634">
    <property type="entry name" value="OUTER MEMBRANE LOLAB LIPOPROTEIN INSERTION APPARATUS"/>
    <property type="match status" value="1"/>
</dbReference>
<evidence type="ECO:0000313" key="3">
    <source>
        <dbReference type="Proteomes" id="UP001500618"/>
    </source>
</evidence>
<accession>A0ABN2J2F3</accession>
<dbReference type="InterPro" id="IPR043737">
    <property type="entry name" value="DUF5682"/>
</dbReference>
<keyword evidence="3" id="KW-1185">Reference proteome</keyword>
<comment type="caution">
    <text evidence="2">The sequence shown here is derived from an EMBL/GenBank/DDBJ whole genome shotgun (WGS) entry which is preliminary data.</text>
</comment>
<sequence length="735" mass="78502">MSVTILPIRHHGPGSARAVLAELERLRPQVVLIEGPPDADGLLELAADPEMEPPVALLAYLPDQPRRASFWPFTAFSPEWQAIRWALDAGVPVRFCDLPAGAGLAREPSDDSPDSDPDSGNLQQDPLGMLAAAAGYDDPERWWDAVIETRDPAADSPFPAVIEAMAALREAMPPTDPWEHRREAQMRTVLRKAIKDGADPIAVVCGAWHAPALLPPYPTATADRQLLTGLAKRKATLTWVPWTHTRIAAASGYGAGITSPGWYHHLFTSADRPVVRWLTAVAATLRDQDLPVSSAHVIEATRLAETLAALRGRSLAGLAEVTEATRSVLCDGSDMLVDLVTTNLVVGEKLGSVPASAPTVPLEADLRAQARRLRLAIAATEKTITLDLRKPNDRERSRLLHRLLAIGVDWAVMADSQVRHTGTFAETWTLAWRPELAVAVIDAARWGTTVAAAAAALLVDAADKAETLTDVTDVVERALLSDLPEALDVVLSALDAKAAVDLDIAHLMAALPALARSLRYGDVRGTDTGALGAVADAIGIRLCAGLPAGIGSLDDAGAQQMSKRIDEVHDAIALRDQTDGRERWLDTLAGLIDRRDVHGLLIGRMVRLLLDSGRLPVGDAARRLDAALSIGTTATGKAAWIQGFLAGGGLLLLNDPELLGILDDWVSTLDADDFVAVLPLLRRTFGTLPSGERSNLADKLRKRTSVRAESETDDIDAERAAGAIATVAFLMGVAE</sequence>
<evidence type="ECO:0000313" key="2">
    <source>
        <dbReference type="EMBL" id="GAA1716573.1"/>
    </source>
</evidence>
<dbReference type="PANTHER" id="PTHR30634:SF14">
    <property type="match status" value="1"/>
</dbReference>
<reference evidence="2 3" key="1">
    <citation type="journal article" date="2019" name="Int. J. Syst. Evol. Microbiol.">
        <title>The Global Catalogue of Microorganisms (GCM) 10K type strain sequencing project: providing services to taxonomists for standard genome sequencing and annotation.</title>
        <authorList>
            <consortium name="The Broad Institute Genomics Platform"/>
            <consortium name="The Broad Institute Genome Sequencing Center for Infectious Disease"/>
            <person name="Wu L."/>
            <person name="Ma J."/>
        </authorList>
    </citation>
    <scope>NUCLEOTIDE SEQUENCE [LARGE SCALE GENOMIC DNA]</scope>
    <source>
        <strain evidence="2 3">JCM 14718</strain>
    </source>
</reference>
<feature type="region of interest" description="Disordered" evidence="1">
    <location>
        <begin position="102"/>
        <end position="125"/>
    </location>
</feature>
<dbReference type="RefSeq" id="WP_344314942.1">
    <property type="nucleotide sequence ID" value="NZ_BAAANY010000040.1"/>
</dbReference>
<dbReference type="Pfam" id="PF18934">
    <property type="entry name" value="DUF5682"/>
    <property type="match status" value="1"/>
</dbReference>
<dbReference type="EMBL" id="BAAANY010000040">
    <property type="protein sequence ID" value="GAA1716573.1"/>
    <property type="molecule type" value="Genomic_DNA"/>
</dbReference>
<dbReference type="Proteomes" id="UP001500618">
    <property type="component" value="Unassembled WGS sequence"/>
</dbReference>
<protein>
    <submittedName>
        <fullName evidence="2">DUF5682 family protein</fullName>
    </submittedName>
</protein>
<name>A0ABN2J2F3_9ACTN</name>